<dbReference type="GO" id="GO:0045504">
    <property type="term" value="F:dynein heavy chain binding"/>
    <property type="evidence" value="ECO:0007669"/>
    <property type="project" value="TreeGrafter"/>
</dbReference>
<dbReference type="Gene3D" id="2.130.10.10">
    <property type="entry name" value="YVTN repeat-like/Quinoprotein amine dehydrogenase"/>
    <property type="match status" value="2"/>
</dbReference>
<evidence type="ECO:0000313" key="13">
    <source>
        <dbReference type="Proteomes" id="UP000838878"/>
    </source>
</evidence>
<sequence length="577" mass="66411">MKMRSYSKSTYEYTKLRKSFGRQPLFQSVPAHIIDSINPDYALQQEYMLRNPVHRETQATLPLSENDSNTKPIITNEQGINHTEGGWPRDVHLYNEDHLARHRRRVQHEENYVQSVLSLRPPIEHFIDQNNAIDMYQTYFKEMQAQAPVEKYKVQIANIFRDPSHRPISCFTWTNEKKPKLIASYCHKKYPIYEDTKQENVCYVWDLNKQTTPILSFLPQHGCWQVVSSPVESDIIITGLNNGIVNVFDFRVGPNSVGSSSIYNSHFGPVTALLYTHSRTNTEFFTGSPDGQCLWWDSRNLSQPIDHLPMSVKHGANEKPSLNNSEGVSALQFDRGLPTKFLCGTESGLVINANRMGRSHSEILTCYWESHAGPVRAVHRSPCTLRMFITCGDWNVRIWSEEVRTAPIIVSKPYRYQVTDVAWAPLRYSSYMVVSEDGVFYYWDLLRKYKQPVATLHISKYGLTKVVPHTEGKFIAAGDNNGSLFLLHLSENMTISGPNDKQLMHQTYDRETRREHILDARVKELRLKARTEAEATSETIVEESTDDLEEETENYFRSVREEMKNISGSLSISNLSN</sequence>
<evidence type="ECO:0000256" key="8">
    <source>
        <dbReference type="ARBA" id="ARBA00023069"/>
    </source>
</evidence>
<evidence type="ECO:0000256" key="5">
    <source>
        <dbReference type="ARBA" id="ARBA00022701"/>
    </source>
</evidence>
<dbReference type="OrthoDB" id="366230at2759"/>
<feature type="non-terminal residue" evidence="12">
    <location>
        <position position="577"/>
    </location>
</feature>
<reference evidence="12" key="1">
    <citation type="submission" date="2021-12" db="EMBL/GenBank/DDBJ databases">
        <authorList>
            <person name="Martin H S."/>
        </authorList>
    </citation>
    <scope>NUCLEOTIDE SEQUENCE</scope>
</reference>
<dbReference type="EMBL" id="OV170223">
    <property type="protein sequence ID" value="CAH0723392.1"/>
    <property type="molecule type" value="Genomic_DNA"/>
</dbReference>
<keyword evidence="5" id="KW-0493">Microtubule</keyword>
<dbReference type="GO" id="GO:0003341">
    <property type="term" value="P:cilium movement"/>
    <property type="evidence" value="ECO:0007669"/>
    <property type="project" value="TreeGrafter"/>
</dbReference>
<dbReference type="InterPro" id="IPR036322">
    <property type="entry name" value="WD40_repeat_dom_sf"/>
</dbReference>
<evidence type="ECO:0000313" key="12">
    <source>
        <dbReference type="EMBL" id="CAH0723392.1"/>
    </source>
</evidence>
<keyword evidence="4" id="KW-0853">WD repeat</keyword>
<dbReference type="GO" id="GO:0036158">
    <property type="term" value="P:outer dynein arm assembly"/>
    <property type="evidence" value="ECO:0007669"/>
    <property type="project" value="TreeGrafter"/>
</dbReference>
<name>A0A8J9V199_9NEOP</name>
<dbReference type="InterPro" id="IPR050687">
    <property type="entry name" value="Dynein_IC"/>
</dbReference>
<evidence type="ECO:0000256" key="2">
    <source>
        <dbReference type="ARBA" id="ARBA00011059"/>
    </source>
</evidence>
<keyword evidence="8" id="KW-0969">Cilium</keyword>
<keyword evidence="9" id="KW-0505">Motor protein</keyword>
<evidence type="ECO:0008006" key="14">
    <source>
        <dbReference type="Google" id="ProtNLM"/>
    </source>
</evidence>
<keyword evidence="3" id="KW-0963">Cytoplasm</keyword>
<dbReference type="SMART" id="SM00320">
    <property type="entry name" value="WD40"/>
    <property type="match status" value="5"/>
</dbReference>
<proteinExistence type="inferred from homology"/>
<organism evidence="12 13">
    <name type="scientific">Brenthis ino</name>
    <name type="common">lesser marbled fritillary</name>
    <dbReference type="NCBI Taxonomy" id="405034"/>
    <lineage>
        <taxon>Eukaryota</taxon>
        <taxon>Metazoa</taxon>
        <taxon>Ecdysozoa</taxon>
        <taxon>Arthropoda</taxon>
        <taxon>Hexapoda</taxon>
        <taxon>Insecta</taxon>
        <taxon>Pterygota</taxon>
        <taxon>Neoptera</taxon>
        <taxon>Endopterygota</taxon>
        <taxon>Lepidoptera</taxon>
        <taxon>Glossata</taxon>
        <taxon>Ditrysia</taxon>
        <taxon>Papilionoidea</taxon>
        <taxon>Nymphalidae</taxon>
        <taxon>Heliconiinae</taxon>
        <taxon>Argynnini</taxon>
        <taxon>Brenthis</taxon>
    </lineage>
</organism>
<dbReference type="SUPFAM" id="SSF50978">
    <property type="entry name" value="WD40 repeat-like"/>
    <property type="match status" value="1"/>
</dbReference>
<accession>A0A8J9V199</accession>
<keyword evidence="13" id="KW-1185">Reference proteome</keyword>
<protein>
    <recommendedName>
        <fullName evidence="14">Dynein intermediate chain 3, ciliary</fullName>
    </recommendedName>
</protein>
<keyword evidence="11" id="KW-0966">Cell projection</keyword>
<dbReference type="GO" id="GO:0045503">
    <property type="term" value="F:dynein light chain binding"/>
    <property type="evidence" value="ECO:0007669"/>
    <property type="project" value="TreeGrafter"/>
</dbReference>
<evidence type="ECO:0000256" key="6">
    <source>
        <dbReference type="ARBA" id="ARBA00022737"/>
    </source>
</evidence>
<dbReference type="AlphaFoldDB" id="A0A8J9V199"/>
<evidence type="ECO:0000256" key="11">
    <source>
        <dbReference type="ARBA" id="ARBA00023273"/>
    </source>
</evidence>
<evidence type="ECO:0000256" key="3">
    <source>
        <dbReference type="ARBA" id="ARBA00022490"/>
    </source>
</evidence>
<evidence type="ECO:0000256" key="7">
    <source>
        <dbReference type="ARBA" id="ARBA00023017"/>
    </source>
</evidence>
<comment type="subcellular location">
    <subcellularLocation>
        <location evidence="1">Cytoplasm</location>
        <location evidence="1">Cytoskeleton</location>
        <location evidence="1">Cilium axoneme</location>
    </subcellularLocation>
</comment>
<dbReference type="Pfam" id="PF00400">
    <property type="entry name" value="WD40"/>
    <property type="match status" value="1"/>
</dbReference>
<evidence type="ECO:0000256" key="1">
    <source>
        <dbReference type="ARBA" id="ARBA00004430"/>
    </source>
</evidence>
<evidence type="ECO:0000256" key="10">
    <source>
        <dbReference type="ARBA" id="ARBA00023212"/>
    </source>
</evidence>
<dbReference type="PANTHER" id="PTHR12442:SF7">
    <property type="entry name" value="DYNEIN AXONEMAL INTERMEDIATE CHAIN 2"/>
    <property type="match status" value="1"/>
</dbReference>
<dbReference type="InterPro" id="IPR001680">
    <property type="entry name" value="WD40_rpt"/>
</dbReference>
<evidence type="ECO:0000256" key="4">
    <source>
        <dbReference type="ARBA" id="ARBA00022574"/>
    </source>
</evidence>
<keyword evidence="7" id="KW-0243">Dynein</keyword>
<dbReference type="InterPro" id="IPR015943">
    <property type="entry name" value="WD40/YVTN_repeat-like_dom_sf"/>
</dbReference>
<dbReference type="GO" id="GO:0005874">
    <property type="term" value="C:microtubule"/>
    <property type="evidence" value="ECO:0007669"/>
    <property type="project" value="UniProtKB-KW"/>
</dbReference>
<evidence type="ECO:0000256" key="9">
    <source>
        <dbReference type="ARBA" id="ARBA00023175"/>
    </source>
</evidence>
<comment type="similarity">
    <text evidence="2">Belongs to the dynein intermediate chain family.</text>
</comment>
<dbReference type="PANTHER" id="PTHR12442">
    <property type="entry name" value="DYNEIN INTERMEDIATE CHAIN"/>
    <property type="match status" value="1"/>
</dbReference>
<dbReference type="Proteomes" id="UP000838878">
    <property type="component" value="Chromosome 3"/>
</dbReference>
<dbReference type="GO" id="GO:0036157">
    <property type="term" value="C:outer dynein arm"/>
    <property type="evidence" value="ECO:0007669"/>
    <property type="project" value="TreeGrafter"/>
</dbReference>
<gene>
    <name evidence="12" type="ORF">BINO364_LOCUS9230</name>
</gene>
<keyword evidence="6" id="KW-0677">Repeat</keyword>
<keyword evidence="10" id="KW-0206">Cytoskeleton</keyword>